<dbReference type="RefSeq" id="WP_139230224.1">
    <property type="nucleotide sequence ID" value="NZ_FPAS01000001.1"/>
</dbReference>
<name>A0A1I6Y2C1_9FLAO</name>
<keyword evidence="1" id="KW-0732">Signal</keyword>
<evidence type="ECO:0008006" key="4">
    <source>
        <dbReference type="Google" id="ProtNLM"/>
    </source>
</evidence>
<evidence type="ECO:0000313" key="3">
    <source>
        <dbReference type="Proteomes" id="UP000236454"/>
    </source>
</evidence>
<evidence type="ECO:0000313" key="2">
    <source>
        <dbReference type="EMBL" id="SFT44678.1"/>
    </source>
</evidence>
<evidence type="ECO:0000256" key="1">
    <source>
        <dbReference type="SAM" id="SignalP"/>
    </source>
</evidence>
<feature type="chain" id="PRO_5014660553" description="Lipocalin-like domain-containing protein" evidence="1">
    <location>
        <begin position="22"/>
        <end position="125"/>
    </location>
</feature>
<protein>
    <recommendedName>
        <fullName evidence="4">Lipocalin-like domain-containing protein</fullName>
    </recommendedName>
</protein>
<keyword evidence="3" id="KW-1185">Reference proteome</keyword>
<sequence length="125" mass="14211">MKKLNFLLLSLLSLVLFSCSGSDTFQGTWKCMNGLEEKFEINFTPDHVTVVQDGKTLVDSDYSQYAYSNQNGIISYTIQGDNIGAWIVHFPYEDNKKKGLILDGEQQVICTISKEDYQKIEQIVD</sequence>
<dbReference type="Proteomes" id="UP000236454">
    <property type="component" value="Unassembled WGS sequence"/>
</dbReference>
<dbReference type="EMBL" id="FPAS01000001">
    <property type="protein sequence ID" value="SFT44678.1"/>
    <property type="molecule type" value="Genomic_DNA"/>
</dbReference>
<dbReference type="PROSITE" id="PS51257">
    <property type="entry name" value="PROKAR_LIPOPROTEIN"/>
    <property type="match status" value="1"/>
</dbReference>
<organism evidence="2 3">
    <name type="scientific">Lishizhenia tianjinensis</name>
    <dbReference type="NCBI Taxonomy" id="477690"/>
    <lineage>
        <taxon>Bacteria</taxon>
        <taxon>Pseudomonadati</taxon>
        <taxon>Bacteroidota</taxon>
        <taxon>Flavobacteriia</taxon>
        <taxon>Flavobacteriales</taxon>
        <taxon>Crocinitomicaceae</taxon>
        <taxon>Lishizhenia</taxon>
    </lineage>
</organism>
<accession>A0A1I6Y2C1</accession>
<gene>
    <name evidence="2" type="ORF">SAMN05216474_0616</name>
</gene>
<dbReference type="STRING" id="477690.SAMN05216474_0616"/>
<dbReference type="OrthoDB" id="1356036at2"/>
<reference evidence="2 3" key="1">
    <citation type="submission" date="2016-10" db="EMBL/GenBank/DDBJ databases">
        <authorList>
            <person name="de Groot N.N."/>
        </authorList>
    </citation>
    <scope>NUCLEOTIDE SEQUENCE [LARGE SCALE GENOMIC DNA]</scope>
    <source>
        <strain evidence="2 3">CGMCC 1.7005</strain>
    </source>
</reference>
<dbReference type="AlphaFoldDB" id="A0A1I6Y2C1"/>
<feature type="signal peptide" evidence="1">
    <location>
        <begin position="1"/>
        <end position="21"/>
    </location>
</feature>
<proteinExistence type="predicted"/>